<evidence type="ECO:0000313" key="2">
    <source>
        <dbReference type="EMBL" id="GFN82964.1"/>
    </source>
</evidence>
<dbReference type="EMBL" id="BLXT01001064">
    <property type="protein sequence ID" value="GFN82964.1"/>
    <property type="molecule type" value="Genomic_DNA"/>
</dbReference>
<accession>A0AAV3YJQ2</accession>
<dbReference type="InterPro" id="IPR013320">
    <property type="entry name" value="ConA-like_dom_sf"/>
</dbReference>
<organism evidence="2 3">
    <name type="scientific">Plakobranchus ocellatus</name>
    <dbReference type="NCBI Taxonomy" id="259542"/>
    <lineage>
        <taxon>Eukaryota</taxon>
        <taxon>Metazoa</taxon>
        <taxon>Spiralia</taxon>
        <taxon>Lophotrochozoa</taxon>
        <taxon>Mollusca</taxon>
        <taxon>Gastropoda</taxon>
        <taxon>Heterobranchia</taxon>
        <taxon>Euthyneura</taxon>
        <taxon>Panpulmonata</taxon>
        <taxon>Sacoglossa</taxon>
        <taxon>Placobranchoidea</taxon>
        <taxon>Plakobranchidae</taxon>
        <taxon>Plakobranchus</taxon>
    </lineage>
</organism>
<dbReference type="Gene3D" id="2.60.120.200">
    <property type="match status" value="3"/>
</dbReference>
<proteinExistence type="predicted"/>
<comment type="caution">
    <text evidence="2">The sequence shown here is derived from an EMBL/GenBank/DDBJ whole genome shotgun (WGS) entry which is preliminary data.</text>
</comment>
<dbReference type="AlphaFoldDB" id="A0AAV3YJQ2"/>
<keyword evidence="3" id="KW-1185">Reference proteome</keyword>
<feature type="compositionally biased region" description="Pro residues" evidence="1">
    <location>
        <begin position="684"/>
        <end position="698"/>
    </location>
</feature>
<reference evidence="2 3" key="1">
    <citation type="journal article" date="2021" name="Elife">
        <title>Chloroplast acquisition without the gene transfer in kleptoplastic sea slugs, Plakobranchus ocellatus.</title>
        <authorList>
            <person name="Maeda T."/>
            <person name="Takahashi S."/>
            <person name="Yoshida T."/>
            <person name="Shimamura S."/>
            <person name="Takaki Y."/>
            <person name="Nagai Y."/>
            <person name="Toyoda A."/>
            <person name="Suzuki Y."/>
            <person name="Arimoto A."/>
            <person name="Ishii H."/>
            <person name="Satoh N."/>
            <person name="Nishiyama T."/>
            <person name="Hasebe M."/>
            <person name="Maruyama T."/>
            <person name="Minagawa J."/>
            <person name="Obokata J."/>
            <person name="Shigenobu S."/>
        </authorList>
    </citation>
    <scope>NUCLEOTIDE SEQUENCE [LARGE SCALE GENOMIC DNA]</scope>
</reference>
<sequence>MSRDVRFADAAFDELQMWDADRDYLSAHAYIQRSRPQHFLVPFEELINRDQLNHPVLSIRLVDGPQLVPGKVNNALRLRGRGQYADLGRQSTDCLSNLQACTQGITVAAWMRFRRFENNMVFLSTGENGILMMYRDGYIQVSVDGRGIISLPRFDFGRWYFVELSWHPESGLRVYVDNELKGETSKDYVAPSSERSTFRIGHPNQGDVNTRYATGEFDIDELEIWYGKREDLLAFNFISRGEFDIDELEIWYGKREDLLAFNFISRDDQGYEVFSFDRVDGQRVLHDKYDVQLMNGAAIVRGRLGGAVYMDGRRQYVNLGRHYDKCLGNIDLCRHGMTLSVHLRPGDLRRDQTFLAAPTFRLYYESGMLKAEFMGENRTWRTESSGLREGSWQRVTLAWHQMKGLSMYIDDELASRDDRGFPVRGGREEPETGVFYVGRSLQSDRETATGLVDELQVWYDDLEQLRETGRYTAQVVPYTIRFDDFRADRGEFNVRDKVIRGVGQYQVIQGKGQNMRGIYLFGTTGYIDLGQNFICGGDLRTCRQGATLRLGLRPDNIREDAVYLDSFPVRLWYRDGRLYARLQTEEEIWQVDTSEFRPGTWQRVELTWHPRRGLVMYINGRRVGNQVYSTRRSSPESPTNFNTYIGRSLEDGGSNAKIAVDSIQLWTAYRDEVPEDSYLRIRPYLPPTPRPNPGPRTTPLPKDFQAISSLSYEDLKAVSSHKARTFPSAGQTLDHGLLSKPRTAPFILALLCTSRNDSARE</sequence>
<protein>
    <submittedName>
        <fullName evidence="2">Neurexin-2-alpha</fullName>
    </submittedName>
</protein>
<dbReference type="SUPFAM" id="SSF49899">
    <property type="entry name" value="Concanavalin A-like lectins/glucanases"/>
    <property type="match status" value="3"/>
</dbReference>
<evidence type="ECO:0000256" key="1">
    <source>
        <dbReference type="SAM" id="MobiDB-lite"/>
    </source>
</evidence>
<gene>
    <name evidence="2" type="ORF">PoB_000947000</name>
</gene>
<name>A0AAV3YJQ2_9GAST</name>
<dbReference type="Proteomes" id="UP000735302">
    <property type="component" value="Unassembled WGS sequence"/>
</dbReference>
<dbReference type="Pfam" id="PF13385">
    <property type="entry name" value="Laminin_G_3"/>
    <property type="match status" value="3"/>
</dbReference>
<evidence type="ECO:0000313" key="3">
    <source>
        <dbReference type="Proteomes" id="UP000735302"/>
    </source>
</evidence>
<feature type="region of interest" description="Disordered" evidence="1">
    <location>
        <begin position="681"/>
        <end position="701"/>
    </location>
</feature>